<keyword evidence="10 12" id="KW-0472">Membrane</keyword>
<dbReference type="InterPro" id="IPR017907">
    <property type="entry name" value="Znf_RING_CS"/>
</dbReference>
<dbReference type="GO" id="GO:0016567">
    <property type="term" value="P:protein ubiquitination"/>
    <property type="evidence" value="ECO:0007669"/>
    <property type="project" value="UniProtKB-UniPathway"/>
</dbReference>
<keyword evidence="9" id="KW-0862">Zinc</keyword>
<dbReference type="GO" id="GO:0008270">
    <property type="term" value="F:zinc ion binding"/>
    <property type="evidence" value="ECO:0007669"/>
    <property type="project" value="UniProtKB-KW"/>
</dbReference>
<feature type="domain" description="RING-type" evidence="13">
    <location>
        <begin position="41"/>
        <end position="82"/>
    </location>
</feature>
<dbReference type="PROSITE" id="PS50089">
    <property type="entry name" value="ZF_RING_2"/>
    <property type="match status" value="1"/>
</dbReference>
<dbReference type="UniPathway" id="UPA00143"/>
<evidence type="ECO:0000256" key="10">
    <source>
        <dbReference type="ARBA" id="ARBA00023136"/>
    </source>
</evidence>
<keyword evidence="6" id="KW-0479">Metal-binding</keyword>
<dbReference type="GeneID" id="26262619"/>
<reference evidence="14 15" key="1">
    <citation type="journal article" date="2014" name="MBio">
        <title>The Ordospora colligata genome; evolution of extreme reduction in microsporidia and host-to-parasite horizontal gene transfer.</title>
        <authorList>
            <person name="Pombert J.-F."/>
            <person name="Haag K.L."/>
            <person name="Beidas S."/>
            <person name="Ebert D."/>
            <person name="Keeling P.J."/>
        </authorList>
    </citation>
    <scope>NUCLEOTIDE SEQUENCE [LARGE SCALE GENOMIC DNA]</scope>
    <source>
        <strain evidence="14 15">OC4</strain>
    </source>
</reference>
<keyword evidence="12" id="KW-0812">Transmembrane</keyword>
<comment type="pathway">
    <text evidence="3">Protein modification; protein ubiquitination.</text>
</comment>
<keyword evidence="15" id="KW-1185">Reference proteome</keyword>
<dbReference type="OrthoDB" id="6270329at2759"/>
<evidence type="ECO:0000259" key="13">
    <source>
        <dbReference type="PROSITE" id="PS50089"/>
    </source>
</evidence>
<dbReference type="PANTHER" id="PTHR12313">
    <property type="entry name" value="E3 UBIQUITIN-PROTEIN LIGASE RNF5-RELATED"/>
    <property type="match status" value="1"/>
</dbReference>
<keyword evidence="12" id="KW-1133">Transmembrane helix</keyword>
<dbReference type="GO" id="GO:0006511">
    <property type="term" value="P:ubiquitin-dependent protein catabolic process"/>
    <property type="evidence" value="ECO:0007669"/>
    <property type="project" value="InterPro"/>
</dbReference>
<evidence type="ECO:0000256" key="2">
    <source>
        <dbReference type="ARBA" id="ARBA00004308"/>
    </source>
</evidence>
<dbReference type="GO" id="GO:0005783">
    <property type="term" value="C:endoplasmic reticulum"/>
    <property type="evidence" value="ECO:0007669"/>
    <property type="project" value="InterPro"/>
</dbReference>
<evidence type="ECO:0000256" key="12">
    <source>
        <dbReference type="SAM" id="Phobius"/>
    </source>
</evidence>
<dbReference type="InterPro" id="IPR001841">
    <property type="entry name" value="Znf_RING"/>
</dbReference>
<gene>
    <name evidence="14" type="ORF">M896_121020</name>
</gene>
<dbReference type="RefSeq" id="XP_014562922.1">
    <property type="nucleotide sequence ID" value="XM_014707436.1"/>
</dbReference>
<evidence type="ECO:0000256" key="4">
    <source>
        <dbReference type="ARBA" id="ARBA00012483"/>
    </source>
</evidence>
<dbReference type="AlphaFoldDB" id="A0A0B2UIT2"/>
<evidence type="ECO:0000256" key="6">
    <source>
        <dbReference type="ARBA" id="ARBA00022723"/>
    </source>
</evidence>
<dbReference type="GO" id="GO:0061630">
    <property type="term" value="F:ubiquitin protein ligase activity"/>
    <property type="evidence" value="ECO:0007669"/>
    <property type="project" value="UniProtKB-EC"/>
</dbReference>
<evidence type="ECO:0000256" key="5">
    <source>
        <dbReference type="ARBA" id="ARBA00022679"/>
    </source>
</evidence>
<comment type="caution">
    <text evidence="14">The sequence shown here is derived from an EMBL/GenBank/DDBJ whole genome shotgun (WGS) entry which is preliminary data.</text>
</comment>
<comment type="catalytic activity">
    <reaction evidence="1">
        <text>S-ubiquitinyl-[E2 ubiquitin-conjugating enzyme]-L-cysteine + [acceptor protein]-L-lysine = [E2 ubiquitin-conjugating enzyme]-L-cysteine + N(6)-ubiquitinyl-[acceptor protein]-L-lysine.</text>
        <dbReference type="EC" id="2.3.2.27"/>
    </reaction>
</comment>
<evidence type="ECO:0000256" key="3">
    <source>
        <dbReference type="ARBA" id="ARBA00004906"/>
    </source>
</evidence>
<evidence type="ECO:0000313" key="14">
    <source>
        <dbReference type="EMBL" id="KHN68880.1"/>
    </source>
</evidence>
<evidence type="ECO:0000256" key="7">
    <source>
        <dbReference type="ARBA" id="ARBA00022771"/>
    </source>
</evidence>
<keyword evidence="7 11" id="KW-0863">Zinc-finger</keyword>
<keyword evidence="8" id="KW-0833">Ubl conjugation pathway</keyword>
<protein>
    <recommendedName>
        <fullName evidence="4">RING-type E3 ubiquitin transferase</fullName>
        <ecNumber evidence="4">2.3.2.27</ecNumber>
    </recommendedName>
</protein>
<dbReference type="Proteomes" id="UP000031056">
    <property type="component" value="Unassembled WGS sequence"/>
</dbReference>
<dbReference type="VEuPathDB" id="MicrosporidiaDB:M896_121020"/>
<evidence type="ECO:0000313" key="15">
    <source>
        <dbReference type="Proteomes" id="UP000031056"/>
    </source>
</evidence>
<dbReference type="SUPFAM" id="SSF57850">
    <property type="entry name" value="RING/U-box"/>
    <property type="match status" value="1"/>
</dbReference>
<name>A0A0B2UIT2_9MICR</name>
<organism evidence="14 15">
    <name type="scientific">Ordospora colligata OC4</name>
    <dbReference type="NCBI Taxonomy" id="1354746"/>
    <lineage>
        <taxon>Eukaryota</taxon>
        <taxon>Fungi</taxon>
        <taxon>Fungi incertae sedis</taxon>
        <taxon>Microsporidia</taxon>
        <taxon>Ordosporidae</taxon>
        <taxon>Ordospora</taxon>
    </lineage>
</organism>
<dbReference type="EMBL" id="JOKQ01000012">
    <property type="protein sequence ID" value="KHN68880.1"/>
    <property type="molecule type" value="Genomic_DNA"/>
</dbReference>
<proteinExistence type="predicted"/>
<accession>A0A0B2UIT2</accession>
<dbReference type="Gene3D" id="3.30.40.10">
    <property type="entry name" value="Zinc/RING finger domain, C3HC4 (zinc finger)"/>
    <property type="match status" value="1"/>
</dbReference>
<dbReference type="PROSITE" id="PS00518">
    <property type="entry name" value="ZF_RING_1"/>
    <property type="match status" value="1"/>
</dbReference>
<evidence type="ECO:0000256" key="9">
    <source>
        <dbReference type="ARBA" id="ARBA00022833"/>
    </source>
</evidence>
<dbReference type="STRING" id="1354746.A0A0B2UIT2"/>
<dbReference type="InterPro" id="IPR013083">
    <property type="entry name" value="Znf_RING/FYVE/PHD"/>
</dbReference>
<evidence type="ECO:0000256" key="8">
    <source>
        <dbReference type="ARBA" id="ARBA00022786"/>
    </source>
</evidence>
<dbReference type="EC" id="2.3.2.27" evidence="4"/>
<dbReference type="Pfam" id="PF13639">
    <property type="entry name" value="zf-RING_2"/>
    <property type="match status" value="1"/>
</dbReference>
<feature type="transmembrane region" description="Helical" evidence="12">
    <location>
        <begin position="144"/>
        <end position="164"/>
    </location>
</feature>
<comment type="subcellular location">
    <subcellularLocation>
        <location evidence="2">Endomembrane system</location>
    </subcellularLocation>
</comment>
<keyword evidence="5" id="KW-0808">Transferase</keyword>
<dbReference type="SMART" id="SM00184">
    <property type="entry name" value="RING"/>
    <property type="match status" value="1"/>
</dbReference>
<sequence length="171" mass="19375">MEIDRFFKNLRKYQDMGGTNHIYGEAGKQPEQQYEADKYACSICYMSPDEPVVTLCGHLYCWGCIHAWSQSVGGCRFCPVCRSKMEIEELIPVLSVCSKKRCGRIPPKPVNGKKLTKVIMPGWKANDRRLIGSMVLLEYNPEVLSYRTVMGTFMLVCIFVAITLKSYLLGG</sequence>
<evidence type="ECO:0000256" key="1">
    <source>
        <dbReference type="ARBA" id="ARBA00000900"/>
    </source>
</evidence>
<dbReference type="InterPro" id="IPR045103">
    <property type="entry name" value="RNF5/RNF185-like"/>
</dbReference>
<dbReference type="InParanoid" id="A0A0B2UIT2"/>
<dbReference type="HOGENOM" id="CLU_1562864_0_0_1"/>
<evidence type="ECO:0000256" key="11">
    <source>
        <dbReference type="PROSITE-ProRule" id="PRU00175"/>
    </source>
</evidence>